<dbReference type="Pfam" id="PF01103">
    <property type="entry name" value="Omp85"/>
    <property type="match status" value="1"/>
</dbReference>
<dbReference type="EMBL" id="JANCYW010000013">
    <property type="protein sequence ID" value="KAK4537534.1"/>
    <property type="molecule type" value="Genomic_DNA"/>
</dbReference>
<evidence type="ECO:0000313" key="6">
    <source>
        <dbReference type="Proteomes" id="UP001301350"/>
    </source>
</evidence>
<gene>
    <name evidence="5" type="ORF">CDCA_CDCA13G3559</name>
</gene>
<dbReference type="Gene3D" id="2.40.160.50">
    <property type="entry name" value="membrane protein fhac: a member of the omp85/tpsb transporter family"/>
    <property type="match status" value="1"/>
</dbReference>
<dbReference type="InterPro" id="IPR039910">
    <property type="entry name" value="D15-like"/>
</dbReference>
<accession>A0AAV9IZ00</accession>
<dbReference type="PANTHER" id="PTHR12815">
    <property type="entry name" value="SORTING AND ASSEMBLY MACHINERY SAMM50 PROTEIN FAMILY MEMBER"/>
    <property type="match status" value="1"/>
</dbReference>
<name>A0AAV9IZ00_CYACA</name>
<sequence length="621" mass="69253">MKRLVLPRDLIHEVINELAAYNAADGEPIDYESIRQALTRLNAFYAEHGYRFHRVRRCDDQPIRDGVLELEAFEPQVARVVLRVVDDHDNECHRRTQTALVARALGYPGLEWEPTGDAKQLARQARRRRRAIKRPFRWTDWHFWRMHQIGLFKRMSVDAHLIPPPSTTDGATADVAPDAGDVEVVLTVQERSFRRFEPGITYSVGKLFGDVSYEDGNVGGNACRLRLDYKRQPGQEDNMLALEWDDPRIASAQGSYGLRLYESRDMQYGDRRGVSVTFASPPPRWARLPPPVPSTTTRQDHWLRRLLDVSERWAVHTGVSFEQVQESKAQARCAAPRYAEVVASMMATTDANGEATNHTNGVAASRTAAPPRLTFRQLLLTANIARDTRDDVLVPQGGHRASLTTSYAVPLRGMCAEYSRFTGTVSRYWAIPLRRRRRQQQQQPTKPPSLPRSNSGASADADAPARKNPCVAALADVRLASASLPPIEHHLLGGSGTVRGMDVGRLGRHASFARFSGELRLPIDDKSAVVAFADWATEVRLHRDASDAWARLRGGHRLGSGTTDSDTIPRASAASVGLGARVGGAMQIDCAWVVRPEGARPGKWLALDRAYWHVGMMDMNF</sequence>
<evidence type="ECO:0000256" key="2">
    <source>
        <dbReference type="ARBA" id="ARBA00023136"/>
    </source>
</evidence>
<keyword evidence="2" id="KW-0472">Membrane</keyword>
<dbReference type="PANTHER" id="PTHR12815:SF42">
    <property type="entry name" value="BACTERIAL SURFACE ANTIGEN (D15) DOMAIN-CONTAINING PROTEIN"/>
    <property type="match status" value="1"/>
</dbReference>
<dbReference type="Proteomes" id="UP001301350">
    <property type="component" value="Unassembled WGS sequence"/>
</dbReference>
<evidence type="ECO:0000256" key="3">
    <source>
        <dbReference type="SAM" id="MobiDB-lite"/>
    </source>
</evidence>
<feature type="region of interest" description="Disordered" evidence="3">
    <location>
        <begin position="434"/>
        <end position="465"/>
    </location>
</feature>
<comment type="caution">
    <text evidence="5">The sequence shown here is derived from an EMBL/GenBank/DDBJ whole genome shotgun (WGS) entry which is preliminary data.</text>
</comment>
<dbReference type="GO" id="GO:0019867">
    <property type="term" value="C:outer membrane"/>
    <property type="evidence" value="ECO:0007669"/>
    <property type="project" value="InterPro"/>
</dbReference>
<dbReference type="InterPro" id="IPR000184">
    <property type="entry name" value="Bac_surfAg_D15"/>
</dbReference>
<protein>
    <recommendedName>
        <fullName evidence="4">Bacterial surface antigen (D15) domain-containing protein</fullName>
    </recommendedName>
</protein>
<evidence type="ECO:0000313" key="5">
    <source>
        <dbReference type="EMBL" id="KAK4537534.1"/>
    </source>
</evidence>
<proteinExistence type="predicted"/>
<feature type="domain" description="Bacterial surface antigen (D15)" evidence="4">
    <location>
        <begin position="220"/>
        <end position="583"/>
    </location>
</feature>
<evidence type="ECO:0000259" key="4">
    <source>
        <dbReference type="Pfam" id="PF01103"/>
    </source>
</evidence>
<organism evidence="5 6">
    <name type="scientific">Cyanidium caldarium</name>
    <name type="common">Red alga</name>
    <dbReference type="NCBI Taxonomy" id="2771"/>
    <lineage>
        <taxon>Eukaryota</taxon>
        <taxon>Rhodophyta</taxon>
        <taxon>Bangiophyceae</taxon>
        <taxon>Cyanidiales</taxon>
        <taxon>Cyanidiaceae</taxon>
        <taxon>Cyanidium</taxon>
    </lineage>
</organism>
<evidence type="ECO:0000256" key="1">
    <source>
        <dbReference type="ARBA" id="ARBA00004370"/>
    </source>
</evidence>
<comment type="subcellular location">
    <subcellularLocation>
        <location evidence="1">Membrane</location>
    </subcellularLocation>
</comment>
<dbReference type="Gene3D" id="3.10.20.310">
    <property type="entry name" value="membrane protein fhac"/>
    <property type="match status" value="1"/>
</dbReference>
<reference evidence="5 6" key="1">
    <citation type="submission" date="2022-07" db="EMBL/GenBank/DDBJ databases">
        <title>Genome-wide signatures of adaptation to extreme environments.</title>
        <authorList>
            <person name="Cho C.H."/>
            <person name="Yoon H.S."/>
        </authorList>
    </citation>
    <scope>NUCLEOTIDE SEQUENCE [LARGE SCALE GENOMIC DNA]</scope>
    <source>
        <strain evidence="5 6">DBV 063 E5</strain>
    </source>
</reference>
<keyword evidence="6" id="KW-1185">Reference proteome</keyword>
<dbReference type="AlphaFoldDB" id="A0AAV9IZ00"/>